<evidence type="ECO:0000259" key="5">
    <source>
        <dbReference type="Pfam" id="PF08531"/>
    </source>
</evidence>
<protein>
    <recommendedName>
        <fullName evidence="2">alpha-L-rhamnosidase</fullName>
        <ecNumber evidence="2">3.2.1.40</ecNumber>
    </recommendedName>
</protein>
<dbReference type="Proteomes" id="UP000678281">
    <property type="component" value="Unassembled WGS sequence"/>
</dbReference>
<dbReference type="Gene3D" id="2.60.420.10">
    <property type="entry name" value="Maltose phosphorylase, domain 3"/>
    <property type="match status" value="1"/>
</dbReference>
<evidence type="ECO:0000313" key="9">
    <source>
        <dbReference type="Proteomes" id="UP000678281"/>
    </source>
</evidence>
<dbReference type="Pfam" id="PF08531">
    <property type="entry name" value="Bac_rhamnosid_N"/>
    <property type="match status" value="1"/>
</dbReference>
<dbReference type="AlphaFoldDB" id="A0A942ECD0"/>
<dbReference type="InterPro" id="IPR016007">
    <property type="entry name" value="Alpha_rhamnosid"/>
</dbReference>
<dbReference type="Pfam" id="PF05592">
    <property type="entry name" value="Bac_rhamnosid"/>
    <property type="match status" value="1"/>
</dbReference>
<keyword evidence="3 8" id="KW-0378">Hydrolase</keyword>
<dbReference type="GO" id="GO:0005975">
    <property type="term" value="P:carbohydrate metabolic process"/>
    <property type="evidence" value="ECO:0007669"/>
    <property type="project" value="InterPro"/>
</dbReference>
<comment type="catalytic activity">
    <reaction evidence="1">
        <text>Hydrolysis of terminal non-reducing alpha-L-rhamnose residues in alpha-L-rhamnosides.</text>
        <dbReference type="EC" id="3.2.1.40"/>
    </reaction>
</comment>
<dbReference type="GO" id="GO:0030596">
    <property type="term" value="F:alpha-L-rhamnosidase activity"/>
    <property type="evidence" value="ECO:0007669"/>
    <property type="project" value="UniProtKB-EC"/>
</dbReference>
<dbReference type="PANTHER" id="PTHR33307">
    <property type="entry name" value="ALPHA-RHAMNOSIDASE (EUROFUNG)"/>
    <property type="match status" value="1"/>
</dbReference>
<dbReference type="InterPro" id="IPR035398">
    <property type="entry name" value="Bac_rhamnosid_C"/>
</dbReference>
<evidence type="ECO:0000313" key="8">
    <source>
        <dbReference type="EMBL" id="MBS3849642.1"/>
    </source>
</evidence>
<dbReference type="Gene3D" id="2.60.120.260">
    <property type="entry name" value="Galactose-binding domain-like"/>
    <property type="match status" value="2"/>
</dbReference>
<dbReference type="Pfam" id="PF25788">
    <property type="entry name" value="Ig_Rha78A_N"/>
    <property type="match status" value="1"/>
</dbReference>
<feature type="domain" description="Alpha-L-rhamnosidase C-terminal" evidence="7">
    <location>
        <begin position="798"/>
        <end position="866"/>
    </location>
</feature>
<gene>
    <name evidence="8" type="ORF">KD146_13135</name>
</gene>
<keyword evidence="9" id="KW-1185">Reference proteome</keyword>
<name>A0A942ECD0_9HYPH</name>
<dbReference type="Gene3D" id="2.60.40.10">
    <property type="entry name" value="Immunoglobulins"/>
    <property type="match status" value="1"/>
</dbReference>
<accession>A0A942ECD0</accession>
<sequence>MTNLKPIDLRCELLAAPKGLNTPYPRFGWGLSAEGNGARQSAYEICVGDEKADVARGIGNYWQSGQTASSETLFISYAGNPLQSDLTLYWSVRVWDETSEPSAWSAPLSLMTGLMARSDWDAEWIARYFVLPAGREAPADDLYDNPWQARPADYLRREFDARGPVVRATAYVTALGLYELYLNGTRVGDEVMAPGWTDYHQRVIYQAHDVTDLIGAGQNAIGAIIGEGWYSGRVGHNQRRAGNHYGGRPALLCQLHLTYADGSVERVVTDPFWRTSRGPVCYSDFLMGEHYDARLDMPGWAIAGFDDTRWQPVEAFSPEPREPVLSAAKSQPVREVARLDGRYLHRAKSGAAIFDFGQNFAGYVELTVQARRNDRFTLRHAEILDGDGELYTANLRHAVCVDHFTAAGTGSERFKPRFTFHGFRYLELTLPEGVVLDDVTVTGIAIQSDTPQSGQLETGNALVNQLISNIEWSQRGNFLSVPTDCPQRDERLGWSADAQVFWRTAGYNMDVAGFLAKWFDDITDAQLPDGAFTDIAPSRPLNPYKQSAQPGAPGWGDGPIIMAWQHYLRYGDAGLLSAVYPALQRWMTHIGGANPDFIRTQNVYNNYGDWLSVGPASDRTMVATAYWVLVANLMAKIATVLGKDSDHADYSGLAQDVRRAFRTAFVAEDGRISGDTQTAYLLALDFDLLPATQRASAAARLIDKLDAANGHLQTGFLGVKHLCPVLTDIGRADYAYRLLLNESYPSWGFSIRQGATTIWERWDGWTPERGFQSANMNSFNHYAYGAVGEWLYARMAGIDWEASAPGFRTIRMRPLFERGIGWVKAAYRAATGVVESAWRYDGDTIIWSIAVPPNCRAEIELADGPDNIAIDGVPLAISASEHLFDQQTTRFALDSGRFTISISLPQGIAA</sequence>
<evidence type="ECO:0000259" key="6">
    <source>
        <dbReference type="Pfam" id="PF17389"/>
    </source>
</evidence>
<dbReference type="InterPro" id="IPR008928">
    <property type="entry name" value="6-hairpin_glycosidase_sf"/>
</dbReference>
<dbReference type="InterPro" id="IPR035396">
    <property type="entry name" value="Bac_rhamnosid6H"/>
</dbReference>
<evidence type="ECO:0000256" key="1">
    <source>
        <dbReference type="ARBA" id="ARBA00001445"/>
    </source>
</evidence>
<reference evidence="8" key="1">
    <citation type="submission" date="2021-04" db="EMBL/GenBank/DDBJ databases">
        <title>Devosia litorisediminis sp. nov., isolated from a sand dune.</title>
        <authorList>
            <person name="Park S."/>
            <person name="Yoon J.-H."/>
        </authorList>
    </citation>
    <scope>NUCLEOTIDE SEQUENCE</scope>
    <source>
        <strain evidence="8">BSSL-BM10</strain>
    </source>
</reference>
<dbReference type="PANTHER" id="PTHR33307:SF6">
    <property type="entry name" value="ALPHA-RHAMNOSIDASE (EUROFUNG)-RELATED"/>
    <property type="match status" value="1"/>
</dbReference>
<dbReference type="Gene3D" id="1.50.10.10">
    <property type="match status" value="1"/>
</dbReference>
<dbReference type="InterPro" id="IPR012341">
    <property type="entry name" value="6hp_glycosidase-like_sf"/>
</dbReference>
<dbReference type="EMBL" id="JAGXTP010000002">
    <property type="protein sequence ID" value="MBS3849642.1"/>
    <property type="molecule type" value="Genomic_DNA"/>
</dbReference>
<feature type="domain" description="Alpha-L-rhamnosidase concanavalin-like" evidence="4">
    <location>
        <begin position="346"/>
        <end position="434"/>
    </location>
</feature>
<dbReference type="SUPFAM" id="SSF48208">
    <property type="entry name" value="Six-hairpin glycosidases"/>
    <property type="match status" value="1"/>
</dbReference>
<dbReference type="InterPro" id="IPR013737">
    <property type="entry name" value="Bac_rhamnosid_N"/>
</dbReference>
<comment type="caution">
    <text evidence="8">The sequence shown here is derived from an EMBL/GenBank/DDBJ whole genome shotgun (WGS) entry which is preliminary data.</text>
</comment>
<dbReference type="EC" id="3.2.1.40" evidence="2"/>
<evidence type="ECO:0000259" key="4">
    <source>
        <dbReference type="Pfam" id="PF05592"/>
    </source>
</evidence>
<proteinExistence type="predicted"/>
<dbReference type="Pfam" id="PF17390">
    <property type="entry name" value="Bac_rhamnosid_C"/>
    <property type="match status" value="1"/>
</dbReference>
<evidence type="ECO:0000259" key="7">
    <source>
        <dbReference type="Pfam" id="PF17390"/>
    </source>
</evidence>
<dbReference type="Pfam" id="PF17389">
    <property type="entry name" value="Bac_rhamnosid6H"/>
    <property type="match status" value="1"/>
</dbReference>
<feature type="domain" description="Bacterial alpha-L-rhamnosidase N-terminal" evidence="5">
    <location>
        <begin position="165"/>
        <end position="336"/>
    </location>
</feature>
<evidence type="ECO:0000256" key="3">
    <source>
        <dbReference type="ARBA" id="ARBA00022801"/>
    </source>
</evidence>
<feature type="domain" description="Alpha-L-rhamnosidase six-hairpin glycosidase" evidence="6">
    <location>
        <begin position="452"/>
        <end position="794"/>
    </location>
</feature>
<dbReference type="PIRSF" id="PIRSF010631">
    <property type="entry name" value="A-rhamnsds"/>
    <property type="match status" value="1"/>
</dbReference>
<dbReference type="InterPro" id="IPR008902">
    <property type="entry name" value="Rhamnosid_concanavalin"/>
</dbReference>
<organism evidence="8 9">
    <name type="scientific">Devosia litorisediminis</name>
    <dbReference type="NCBI Taxonomy" id="2829817"/>
    <lineage>
        <taxon>Bacteria</taxon>
        <taxon>Pseudomonadati</taxon>
        <taxon>Pseudomonadota</taxon>
        <taxon>Alphaproteobacteria</taxon>
        <taxon>Hyphomicrobiales</taxon>
        <taxon>Devosiaceae</taxon>
        <taxon>Devosia</taxon>
    </lineage>
</organism>
<dbReference type="InterPro" id="IPR013783">
    <property type="entry name" value="Ig-like_fold"/>
</dbReference>
<evidence type="ECO:0000256" key="2">
    <source>
        <dbReference type="ARBA" id="ARBA00012652"/>
    </source>
</evidence>
<dbReference type="RefSeq" id="WP_212659286.1">
    <property type="nucleotide sequence ID" value="NZ_JAGXTP010000002.1"/>
</dbReference>